<dbReference type="Proteomes" id="UP001293254">
    <property type="component" value="Unassembled WGS sequence"/>
</dbReference>
<accession>A0AAE1XW26</accession>
<organism evidence="2 3">
    <name type="scientific">Sesamum alatum</name>
    <dbReference type="NCBI Taxonomy" id="300844"/>
    <lineage>
        <taxon>Eukaryota</taxon>
        <taxon>Viridiplantae</taxon>
        <taxon>Streptophyta</taxon>
        <taxon>Embryophyta</taxon>
        <taxon>Tracheophyta</taxon>
        <taxon>Spermatophyta</taxon>
        <taxon>Magnoliopsida</taxon>
        <taxon>eudicotyledons</taxon>
        <taxon>Gunneridae</taxon>
        <taxon>Pentapetalae</taxon>
        <taxon>asterids</taxon>
        <taxon>lamiids</taxon>
        <taxon>Lamiales</taxon>
        <taxon>Pedaliaceae</taxon>
        <taxon>Sesamum</taxon>
    </lineage>
</organism>
<dbReference type="AlphaFoldDB" id="A0AAE1XW26"/>
<dbReference type="EMBL" id="JACGWO010000009">
    <property type="protein sequence ID" value="KAK4419138.1"/>
    <property type="molecule type" value="Genomic_DNA"/>
</dbReference>
<gene>
    <name evidence="2" type="ORF">Salat_2326600</name>
</gene>
<reference evidence="2" key="2">
    <citation type="journal article" date="2024" name="Plant">
        <title>Genomic evolution and insights into agronomic trait innovations of Sesamum species.</title>
        <authorList>
            <person name="Miao H."/>
            <person name="Wang L."/>
            <person name="Qu L."/>
            <person name="Liu H."/>
            <person name="Sun Y."/>
            <person name="Le M."/>
            <person name="Wang Q."/>
            <person name="Wei S."/>
            <person name="Zheng Y."/>
            <person name="Lin W."/>
            <person name="Duan Y."/>
            <person name="Cao H."/>
            <person name="Xiong S."/>
            <person name="Wang X."/>
            <person name="Wei L."/>
            <person name="Li C."/>
            <person name="Ma Q."/>
            <person name="Ju M."/>
            <person name="Zhao R."/>
            <person name="Li G."/>
            <person name="Mu C."/>
            <person name="Tian Q."/>
            <person name="Mei H."/>
            <person name="Zhang T."/>
            <person name="Gao T."/>
            <person name="Zhang H."/>
        </authorList>
    </citation>
    <scope>NUCLEOTIDE SEQUENCE</scope>
    <source>
        <strain evidence="2">3651</strain>
    </source>
</reference>
<protein>
    <submittedName>
        <fullName evidence="2">Uncharacterized protein</fullName>
    </submittedName>
</protein>
<evidence type="ECO:0000313" key="3">
    <source>
        <dbReference type="Proteomes" id="UP001293254"/>
    </source>
</evidence>
<proteinExistence type="predicted"/>
<evidence type="ECO:0000256" key="1">
    <source>
        <dbReference type="SAM" id="MobiDB-lite"/>
    </source>
</evidence>
<feature type="compositionally biased region" description="Basic and acidic residues" evidence="1">
    <location>
        <begin position="66"/>
        <end position="79"/>
    </location>
</feature>
<sequence length="187" mass="21855">MQESSIVLYNETGFLDNKSYNLTWYDCSYGDGWLYGEQILSSEEGSYDDSYYLTYDEVDNYASQPRHTDGEANQDDRGTDTPYNRSRTWLEDYFGSNWGQNDGHSDEGYGIYGSNFEREESPLYDGDKNHSCYSYNEDVQPDYTENQWTGFTGFGFGDDDIEDHDIPYHSCWDGWEEMISYESIFGY</sequence>
<reference evidence="2" key="1">
    <citation type="submission" date="2020-06" db="EMBL/GenBank/DDBJ databases">
        <authorList>
            <person name="Li T."/>
            <person name="Hu X."/>
            <person name="Zhang T."/>
            <person name="Song X."/>
            <person name="Zhang H."/>
            <person name="Dai N."/>
            <person name="Sheng W."/>
            <person name="Hou X."/>
            <person name="Wei L."/>
        </authorList>
    </citation>
    <scope>NUCLEOTIDE SEQUENCE</scope>
    <source>
        <strain evidence="2">3651</strain>
        <tissue evidence="2">Leaf</tissue>
    </source>
</reference>
<feature type="region of interest" description="Disordered" evidence="1">
    <location>
        <begin position="62"/>
        <end position="82"/>
    </location>
</feature>
<evidence type="ECO:0000313" key="2">
    <source>
        <dbReference type="EMBL" id="KAK4419138.1"/>
    </source>
</evidence>
<name>A0AAE1XW26_9LAMI</name>
<comment type="caution">
    <text evidence="2">The sequence shown here is derived from an EMBL/GenBank/DDBJ whole genome shotgun (WGS) entry which is preliminary data.</text>
</comment>
<keyword evidence="3" id="KW-1185">Reference proteome</keyword>